<feature type="region of interest" description="Disordered" evidence="1">
    <location>
        <begin position="249"/>
        <end position="272"/>
    </location>
</feature>
<evidence type="ECO:0000313" key="3">
    <source>
        <dbReference type="Proteomes" id="UP001327560"/>
    </source>
</evidence>
<dbReference type="EMBL" id="CP136895">
    <property type="protein sequence ID" value="WOL11356.1"/>
    <property type="molecule type" value="Genomic_DNA"/>
</dbReference>
<feature type="compositionally biased region" description="Basic and acidic residues" evidence="1">
    <location>
        <begin position="184"/>
        <end position="208"/>
    </location>
</feature>
<proteinExistence type="predicted"/>
<protein>
    <submittedName>
        <fullName evidence="2">TRAF-type zinc finger domain-containing protein 1</fullName>
    </submittedName>
</protein>
<dbReference type="InterPro" id="IPR051986">
    <property type="entry name" value="Innate_Immune_Apopt_Reg"/>
</dbReference>
<sequence>MPWDPKAPNTRDSRPHDNFDGSGEGESSTQQNLSLVNYKGTTLSPPVEHENSSHPTWRMFYLHQEKLSVNTPGEIEKCAICGEMIPKKQADEHYNEIHAPVDCSLCSETIERELWSLHKGERCPQRIVTCEYCEFPLPAVDLLKHQEICGNRTEYCEICHKYVRLRERIQHDIQLHSNQGSTEEPLREIRAPERQQHERQHVNRRQERGAAPHRRILLTIAITAADARLFSSSFFPFFFSASILRNASSKPPPSDFDASPPDSDASPPDSDASPSDFIIFRVLSRIKITQDYKGFVVTVDIPSLRIRGVKRHLRIRIEAHGKYLHSIPERACDAIINPTLSSNRELIKQTKFPTNEADEYLSSLCEPLQLPLLSEVVTESSQRKPFDGVKTQIAECSVYTCLISTESTEQKCAKLLGRL</sequence>
<keyword evidence="3" id="KW-1185">Reference proteome</keyword>
<reference evidence="2 3" key="1">
    <citation type="submission" date="2023-10" db="EMBL/GenBank/DDBJ databases">
        <title>Chromosome-scale genome assembly provides insights into flower coloration mechanisms of Canna indica.</title>
        <authorList>
            <person name="Li C."/>
        </authorList>
    </citation>
    <scope>NUCLEOTIDE SEQUENCE [LARGE SCALE GENOMIC DNA]</scope>
    <source>
        <tissue evidence="2">Flower</tissue>
    </source>
</reference>
<dbReference type="PANTHER" id="PTHR16295:SF10">
    <property type="entry name" value="EXPRESSED PROTEIN"/>
    <property type="match status" value="1"/>
</dbReference>
<dbReference type="Proteomes" id="UP001327560">
    <property type="component" value="Chromosome 6"/>
</dbReference>
<dbReference type="Gene3D" id="3.30.40.10">
    <property type="entry name" value="Zinc/RING finger domain, C3HC4 (zinc finger)"/>
    <property type="match status" value="1"/>
</dbReference>
<evidence type="ECO:0000256" key="1">
    <source>
        <dbReference type="SAM" id="MobiDB-lite"/>
    </source>
</evidence>
<name>A0AAQ3QJ61_9LILI</name>
<dbReference type="AlphaFoldDB" id="A0AAQ3QJ61"/>
<feature type="region of interest" description="Disordered" evidence="1">
    <location>
        <begin position="174"/>
        <end position="208"/>
    </location>
</feature>
<dbReference type="InterPro" id="IPR013083">
    <property type="entry name" value="Znf_RING/FYVE/PHD"/>
</dbReference>
<dbReference type="PANTHER" id="PTHR16295">
    <property type="entry name" value="TRAF-TYPE ZINC FINGER PROTEIN-RELATED"/>
    <property type="match status" value="1"/>
</dbReference>
<feature type="region of interest" description="Disordered" evidence="1">
    <location>
        <begin position="1"/>
        <end position="31"/>
    </location>
</feature>
<feature type="compositionally biased region" description="Basic and acidic residues" evidence="1">
    <location>
        <begin position="9"/>
        <end position="19"/>
    </location>
</feature>
<gene>
    <name evidence="2" type="ORF">Cni_G20118</name>
</gene>
<feature type="compositionally biased region" description="Low complexity" evidence="1">
    <location>
        <begin position="255"/>
        <end position="272"/>
    </location>
</feature>
<accession>A0AAQ3QJ61</accession>
<dbReference type="GO" id="GO:0005739">
    <property type="term" value="C:mitochondrion"/>
    <property type="evidence" value="ECO:0007669"/>
    <property type="project" value="TreeGrafter"/>
</dbReference>
<organism evidence="2 3">
    <name type="scientific">Canna indica</name>
    <name type="common">Indian-shot</name>
    <dbReference type="NCBI Taxonomy" id="4628"/>
    <lineage>
        <taxon>Eukaryota</taxon>
        <taxon>Viridiplantae</taxon>
        <taxon>Streptophyta</taxon>
        <taxon>Embryophyta</taxon>
        <taxon>Tracheophyta</taxon>
        <taxon>Spermatophyta</taxon>
        <taxon>Magnoliopsida</taxon>
        <taxon>Liliopsida</taxon>
        <taxon>Zingiberales</taxon>
        <taxon>Cannaceae</taxon>
        <taxon>Canna</taxon>
    </lineage>
</organism>
<evidence type="ECO:0000313" key="2">
    <source>
        <dbReference type="EMBL" id="WOL11356.1"/>
    </source>
</evidence>